<organism evidence="2 3">
    <name type="scientific">Magallana gigas</name>
    <name type="common">Pacific oyster</name>
    <name type="synonym">Crassostrea gigas</name>
    <dbReference type="NCBI Taxonomy" id="29159"/>
    <lineage>
        <taxon>Eukaryota</taxon>
        <taxon>Metazoa</taxon>
        <taxon>Spiralia</taxon>
        <taxon>Lophotrochozoa</taxon>
        <taxon>Mollusca</taxon>
        <taxon>Bivalvia</taxon>
        <taxon>Autobranchia</taxon>
        <taxon>Pteriomorphia</taxon>
        <taxon>Ostreida</taxon>
        <taxon>Ostreoidea</taxon>
        <taxon>Ostreidae</taxon>
        <taxon>Magallana</taxon>
    </lineage>
</organism>
<accession>A0A8W8J0I6</accession>
<sequence>MRRTRQMFRERASSIKACPISLAHAHLKILSVCSIPNVKRLWCMMDVRYLHTGSQHQEQIQTQYEVGVGAKAFGNMCESSPILMPGQQVQHPAMLGLSAFEQAEVVLTGYRDCAAEAIRYLVEEERFAMDDPLVIGLRKHLYEQQRALNIHRILSNLENNPYYDDEIDNTYLDDSGIGETSIGGNGSSMEGSTPSETDSDFLPSGNISNVTPEVDRDAIVSLAEEILSLIELGEEPEEDTDGCPPVDTDDYLMQ</sequence>
<keyword evidence="3" id="KW-1185">Reference proteome</keyword>
<feature type="compositionally biased region" description="Acidic residues" evidence="1">
    <location>
        <begin position="232"/>
        <end position="254"/>
    </location>
</feature>
<protein>
    <recommendedName>
        <fullName evidence="4">Orange domain-containing protein</fullName>
    </recommendedName>
</protein>
<dbReference type="EnsemblMetazoa" id="G16720.2">
    <property type="protein sequence ID" value="G16720.2:cds"/>
    <property type="gene ID" value="G16720"/>
</dbReference>
<dbReference type="AlphaFoldDB" id="A0A8W8J0I6"/>
<proteinExistence type="predicted"/>
<dbReference type="Gene3D" id="6.10.250.980">
    <property type="match status" value="1"/>
</dbReference>
<dbReference type="SUPFAM" id="SSF158457">
    <property type="entry name" value="Orange domain-like"/>
    <property type="match status" value="1"/>
</dbReference>
<feature type="region of interest" description="Disordered" evidence="1">
    <location>
        <begin position="174"/>
        <end position="210"/>
    </location>
</feature>
<evidence type="ECO:0008006" key="4">
    <source>
        <dbReference type="Google" id="ProtNLM"/>
    </source>
</evidence>
<reference evidence="2" key="1">
    <citation type="submission" date="2022-08" db="UniProtKB">
        <authorList>
            <consortium name="EnsemblMetazoa"/>
        </authorList>
    </citation>
    <scope>IDENTIFICATION</scope>
    <source>
        <strain evidence="2">05x7-T-G4-1.051#20</strain>
    </source>
</reference>
<dbReference type="Proteomes" id="UP000005408">
    <property type="component" value="Unassembled WGS sequence"/>
</dbReference>
<evidence type="ECO:0000313" key="3">
    <source>
        <dbReference type="Proteomes" id="UP000005408"/>
    </source>
</evidence>
<evidence type="ECO:0000256" key="1">
    <source>
        <dbReference type="SAM" id="MobiDB-lite"/>
    </source>
</evidence>
<feature type="region of interest" description="Disordered" evidence="1">
    <location>
        <begin position="230"/>
        <end position="254"/>
    </location>
</feature>
<name>A0A8W8J0I6_MAGGI</name>
<evidence type="ECO:0000313" key="2">
    <source>
        <dbReference type="EnsemblMetazoa" id="G16720.2:cds"/>
    </source>
</evidence>
<dbReference type="OrthoDB" id="6288607at2759"/>
<feature type="compositionally biased region" description="Polar residues" evidence="1">
    <location>
        <begin position="187"/>
        <end position="196"/>
    </location>
</feature>